<comment type="caution">
    <text evidence="1">The sequence shown here is derived from an EMBL/GenBank/DDBJ whole genome shotgun (WGS) entry which is preliminary data.</text>
</comment>
<proteinExistence type="predicted"/>
<gene>
    <name evidence="1" type="ORF">Tco025E_09277</name>
</gene>
<dbReference type="RefSeq" id="XP_029223787.1">
    <property type="nucleotide sequence ID" value="XM_029376098.1"/>
</dbReference>
<sequence length="137" mass="14888">MRCARPSPHRAREPRRLLHNRGRRCESASTSAPSAFDAPLIVASVAARSSTSIGTKAHCCSQHTPKAPVVNWVLSRPLQSLGVPVRSKTCTRQLCHARMLQGFTQITPARHSYRTAATGILPTFGANDHPNAPTVCR</sequence>
<name>A0A3R7M8Q4_9TRYP</name>
<reference evidence="1 2" key="1">
    <citation type="journal article" date="2018" name="BMC Genomics">
        <title>Genomic comparison of Trypanosoma conorhini and Trypanosoma rangeli to Trypanosoma cruzi strains of high and low virulence.</title>
        <authorList>
            <person name="Bradwell K.R."/>
            <person name="Koparde V.N."/>
            <person name="Matveyev A.V."/>
            <person name="Serrano M.G."/>
            <person name="Alves J.M."/>
            <person name="Parikh H."/>
            <person name="Huang B."/>
            <person name="Lee V."/>
            <person name="Espinosa-Alvarez O."/>
            <person name="Ortiz P.A."/>
            <person name="Costa-Martins A.G."/>
            <person name="Teixeira M.M."/>
            <person name="Buck G.A."/>
        </authorList>
    </citation>
    <scope>NUCLEOTIDE SEQUENCE [LARGE SCALE GENOMIC DNA]</scope>
    <source>
        <strain evidence="1 2">025E</strain>
    </source>
</reference>
<dbReference type="AlphaFoldDB" id="A0A3R7M8Q4"/>
<evidence type="ECO:0000313" key="1">
    <source>
        <dbReference type="EMBL" id="RNE98192.1"/>
    </source>
</evidence>
<dbReference type="EMBL" id="MKKU01001056">
    <property type="protein sequence ID" value="RNE98192.1"/>
    <property type="molecule type" value="Genomic_DNA"/>
</dbReference>
<protein>
    <submittedName>
        <fullName evidence="1">Uncharacterized protein</fullName>
    </submittedName>
</protein>
<dbReference type="GeneID" id="40322888"/>
<keyword evidence="2" id="KW-1185">Reference proteome</keyword>
<evidence type="ECO:0000313" key="2">
    <source>
        <dbReference type="Proteomes" id="UP000284403"/>
    </source>
</evidence>
<accession>A0A3R7M8Q4</accession>
<organism evidence="1 2">
    <name type="scientific">Trypanosoma conorhini</name>
    <dbReference type="NCBI Taxonomy" id="83891"/>
    <lineage>
        <taxon>Eukaryota</taxon>
        <taxon>Discoba</taxon>
        <taxon>Euglenozoa</taxon>
        <taxon>Kinetoplastea</taxon>
        <taxon>Metakinetoplastina</taxon>
        <taxon>Trypanosomatida</taxon>
        <taxon>Trypanosomatidae</taxon>
        <taxon>Trypanosoma</taxon>
    </lineage>
</organism>
<dbReference type="Proteomes" id="UP000284403">
    <property type="component" value="Unassembled WGS sequence"/>
</dbReference>